<dbReference type="PANTHER" id="PTHR20935:SF0">
    <property type="entry name" value="SERINE_THREONINE-PROTEIN PHOSPHATASE PGAM5, MITOCHONDRIAL"/>
    <property type="match status" value="1"/>
</dbReference>
<dbReference type="CDD" id="cd07067">
    <property type="entry name" value="HP_PGM_like"/>
    <property type="match status" value="1"/>
</dbReference>
<dbReference type="AlphaFoldDB" id="A0A4R8S9D7"/>
<protein>
    <submittedName>
        <fullName evidence="2">Bifunctional RNase H/acid phosphatase</fullName>
    </submittedName>
</protein>
<organism evidence="2 3">
    <name type="scientific">Mycobacteroides salmoniphilum</name>
    <dbReference type="NCBI Taxonomy" id="404941"/>
    <lineage>
        <taxon>Bacteria</taxon>
        <taxon>Bacillati</taxon>
        <taxon>Actinomycetota</taxon>
        <taxon>Actinomycetes</taxon>
        <taxon>Mycobacteriales</taxon>
        <taxon>Mycobacteriaceae</taxon>
        <taxon>Mycobacteroides</taxon>
    </lineage>
</organism>
<dbReference type="Pfam" id="PF00300">
    <property type="entry name" value="His_Phos_1"/>
    <property type="match status" value="1"/>
</dbReference>
<dbReference type="EMBL" id="PECH01000001">
    <property type="protein sequence ID" value="TDZ87194.1"/>
    <property type="molecule type" value="Genomic_DNA"/>
</dbReference>
<evidence type="ECO:0000313" key="3">
    <source>
        <dbReference type="Proteomes" id="UP000295117"/>
    </source>
</evidence>
<dbReference type="Proteomes" id="UP000295117">
    <property type="component" value="Unassembled WGS sequence"/>
</dbReference>
<name>A0A4R8S9D7_9MYCO</name>
<sequence>MGVIYLIRHGQAANYSSSPDSPLTSAGQRQADTVAAELARRGLRGTRLLHGGMKRQRQTAEAIAIALGSEPQQDDRWDEYDYKEIVGNSRMRRLASVNTVKSLAKGDTQAILEDGLAKWASTDSSGGYAESYTRFQQRVLAAMTDAAKRDGDTVVATSAGVIGMIVADLWATDSGGRVSNWLTAQRVVINSSITSLVNGKRGLSLLAFNDHTHLIGDGGNRDLVTYR</sequence>
<gene>
    <name evidence="2" type="ORF">DE4585_00184</name>
</gene>
<dbReference type="PANTHER" id="PTHR20935">
    <property type="entry name" value="PHOSPHOGLYCERATE MUTASE-RELATED"/>
    <property type="match status" value="1"/>
</dbReference>
<evidence type="ECO:0000313" key="2">
    <source>
        <dbReference type="EMBL" id="TDZ87194.1"/>
    </source>
</evidence>
<dbReference type="SUPFAM" id="SSF53254">
    <property type="entry name" value="Phosphoglycerate mutase-like"/>
    <property type="match status" value="1"/>
</dbReference>
<accession>A0A4R8S9D7</accession>
<dbReference type="InterPro" id="IPR013078">
    <property type="entry name" value="His_Pase_superF_clade-1"/>
</dbReference>
<dbReference type="GO" id="GO:0016787">
    <property type="term" value="F:hydrolase activity"/>
    <property type="evidence" value="ECO:0007669"/>
    <property type="project" value="UniProtKB-KW"/>
</dbReference>
<dbReference type="InterPro" id="IPR029033">
    <property type="entry name" value="His_PPase_superfam"/>
</dbReference>
<dbReference type="SMART" id="SM00855">
    <property type="entry name" value="PGAM"/>
    <property type="match status" value="1"/>
</dbReference>
<comment type="caution">
    <text evidence="2">The sequence shown here is derived from an EMBL/GenBank/DDBJ whole genome shotgun (WGS) entry which is preliminary data.</text>
</comment>
<proteinExistence type="predicted"/>
<dbReference type="RefSeq" id="WP_134069409.1">
    <property type="nucleotide sequence ID" value="NZ_PECH01000001.1"/>
</dbReference>
<evidence type="ECO:0000256" key="1">
    <source>
        <dbReference type="ARBA" id="ARBA00022801"/>
    </source>
</evidence>
<dbReference type="InterPro" id="IPR051021">
    <property type="entry name" value="Mito_Ser/Thr_phosphatase"/>
</dbReference>
<keyword evidence="1" id="KW-0378">Hydrolase</keyword>
<reference evidence="2 3" key="1">
    <citation type="journal article" date="2019" name="Sci. Rep.">
        <title>Extended insight into the Mycobacterium chelonae-abscessus complex through whole genome sequencing of Mycobacterium salmoniphilum outbreak and Mycobacterium salmoniphilum-like strains.</title>
        <authorList>
            <person name="Behra P.R.K."/>
            <person name="Das S."/>
            <person name="Pettersson B.M.F."/>
            <person name="Shirreff L."/>
            <person name="DuCote T."/>
            <person name="Jacobsson K.G."/>
            <person name="Ennis D.G."/>
            <person name="Kirsebom L.A."/>
        </authorList>
    </citation>
    <scope>NUCLEOTIDE SEQUENCE [LARGE SCALE GENOMIC DNA]</scope>
    <source>
        <strain evidence="2 3">DE 4585</strain>
    </source>
</reference>
<dbReference type="Gene3D" id="3.40.50.1240">
    <property type="entry name" value="Phosphoglycerate mutase-like"/>
    <property type="match status" value="1"/>
</dbReference>